<gene>
    <name evidence="1" type="ORF">KB449_01790</name>
</gene>
<name>A0ABT6TA16_9BACL</name>
<comment type="caution">
    <text evidence="1">The sequence shown here is derived from an EMBL/GenBank/DDBJ whole genome shotgun (WGS) entry which is preliminary data.</text>
</comment>
<dbReference type="EMBL" id="JAGRPV010000001">
    <property type="protein sequence ID" value="MDI4643667.1"/>
    <property type="molecule type" value="Genomic_DNA"/>
</dbReference>
<keyword evidence="2" id="KW-1185">Reference proteome</keyword>
<organism evidence="1 2">
    <name type="scientific">Cohnella hashimotonis</name>
    <dbReference type="NCBI Taxonomy" id="2826895"/>
    <lineage>
        <taxon>Bacteria</taxon>
        <taxon>Bacillati</taxon>
        <taxon>Bacillota</taxon>
        <taxon>Bacilli</taxon>
        <taxon>Bacillales</taxon>
        <taxon>Paenibacillaceae</taxon>
        <taxon>Cohnella</taxon>
    </lineage>
</organism>
<proteinExistence type="predicted"/>
<dbReference type="RefSeq" id="WP_282906719.1">
    <property type="nucleotide sequence ID" value="NZ_JAGRPV010000001.1"/>
</dbReference>
<accession>A0ABT6TA16</accession>
<dbReference type="Proteomes" id="UP001161691">
    <property type="component" value="Unassembled WGS sequence"/>
</dbReference>
<evidence type="ECO:0000313" key="2">
    <source>
        <dbReference type="Proteomes" id="UP001161691"/>
    </source>
</evidence>
<reference evidence="1" key="1">
    <citation type="submission" date="2023-04" db="EMBL/GenBank/DDBJ databases">
        <title>Comparative genomic analysis of Cohnella hashimotonis sp. nov., isolated from the International Space Station.</title>
        <authorList>
            <person name="Venkateswaran K."/>
            <person name="Simpson A."/>
        </authorList>
    </citation>
    <scope>NUCLEOTIDE SEQUENCE</scope>
    <source>
        <strain evidence="1">F6_2S_P_1</strain>
    </source>
</reference>
<protein>
    <submittedName>
        <fullName evidence="1">Uncharacterized protein</fullName>
    </submittedName>
</protein>
<evidence type="ECO:0000313" key="1">
    <source>
        <dbReference type="EMBL" id="MDI4643667.1"/>
    </source>
</evidence>
<sequence>MLEMRNWKNIEAVSFGGGETDEGWNYWEVSICGENDAPDDEDANNLTELANVRVVAVQKDNTIDLFTQFIYKAPEAEDYEPVSSRVNAIMLEEKEKLLETAAYDIEHGWNQDHGTLCVDIDDVI</sequence>